<dbReference type="SUPFAM" id="SSF46785">
    <property type="entry name" value="Winged helix' DNA-binding domain"/>
    <property type="match status" value="1"/>
</dbReference>
<dbReference type="RefSeq" id="WP_010386685.1">
    <property type="nucleotide sequence ID" value="NZ_BPKT01000007.1"/>
</dbReference>
<dbReference type="InterPro" id="IPR011991">
    <property type="entry name" value="ArsR-like_HTH"/>
</dbReference>
<feature type="domain" description="HTH marR-type" evidence="4">
    <location>
        <begin position="9"/>
        <end position="144"/>
    </location>
</feature>
<dbReference type="InterPro" id="IPR000835">
    <property type="entry name" value="HTH_MarR-typ"/>
</dbReference>
<dbReference type="Proteomes" id="UP000752647">
    <property type="component" value="Unassembled WGS sequence"/>
</dbReference>
<keyword evidence="1" id="KW-0805">Transcription regulation</keyword>
<accession>A0A9Q3SXR8</accession>
<evidence type="ECO:0000256" key="3">
    <source>
        <dbReference type="ARBA" id="ARBA00023163"/>
    </source>
</evidence>
<dbReference type="PRINTS" id="PR00598">
    <property type="entry name" value="HTHMARR"/>
</dbReference>
<gene>
    <name evidence="5" type="ORF">C122C_0880</name>
    <name evidence="6" type="ORF">KIJ12_02990</name>
</gene>
<dbReference type="InterPro" id="IPR036390">
    <property type="entry name" value="WH_DNA-bd_sf"/>
</dbReference>
<dbReference type="OMA" id="VMWIEEA"/>
<keyword evidence="2" id="KW-0238">DNA-binding</keyword>
<dbReference type="EMBL" id="JAHBFI010000007">
    <property type="protein sequence ID" value="MBZ5962133.1"/>
    <property type="molecule type" value="Genomic_DNA"/>
</dbReference>
<evidence type="ECO:0000313" key="6">
    <source>
        <dbReference type="EMBL" id="MBZ5962133.1"/>
    </source>
</evidence>
<name>A0A9Q3SXR8_9LACO</name>
<evidence type="ECO:0000256" key="2">
    <source>
        <dbReference type="ARBA" id="ARBA00023125"/>
    </source>
</evidence>
<evidence type="ECO:0000313" key="7">
    <source>
        <dbReference type="Proteomes" id="UP000199271"/>
    </source>
</evidence>
<dbReference type="PROSITE" id="PS50995">
    <property type="entry name" value="HTH_MARR_2"/>
    <property type="match status" value="1"/>
</dbReference>
<protein>
    <submittedName>
        <fullName evidence="6">MarR family transcriptional regulator</fullName>
    </submittedName>
    <submittedName>
        <fullName evidence="5">Transcriptional regulator of fatty acid biosynthesis FabT</fullName>
    </submittedName>
</protein>
<dbReference type="EMBL" id="FBSY01000007">
    <property type="protein sequence ID" value="CUW11089.1"/>
    <property type="molecule type" value="Genomic_DNA"/>
</dbReference>
<comment type="caution">
    <text evidence="6">The sequence shown here is derived from an EMBL/GenBank/DDBJ whole genome shotgun (WGS) entry which is preliminary data.</text>
</comment>
<keyword evidence="3" id="KW-0804">Transcription</keyword>
<dbReference type="PANTHER" id="PTHR42756">
    <property type="entry name" value="TRANSCRIPTIONAL REGULATOR, MARR"/>
    <property type="match status" value="1"/>
</dbReference>
<evidence type="ECO:0000313" key="5">
    <source>
        <dbReference type="EMBL" id="CUW11089.1"/>
    </source>
</evidence>
<sequence>MNDTPTPYFEELNDELVVVFNNVMWIEEAALKQSYFSDITLKDMHTIDAISMYSEKSASQVAKMIHLTPSAMTTAIDRLVDKGYIERRRSDKDRRVVRLGLTHKGRVVYRAHQEFHRDLTHNLLKDMPGSEVETVRRAIHNLVSYLRNVRNIKGEPWNI</sequence>
<reference evidence="6" key="2">
    <citation type="submission" date="2021-05" db="EMBL/GenBank/DDBJ databases">
        <title>Pangenome of Leuconostoc gelidum warrants species status for Leuconostoc gelidum subsp. gasicomitatum.</title>
        <authorList>
            <person name="Johansson P."/>
            <person name="Sade E."/>
            <person name="Hultman J."/>
            <person name="Auvinen P."/>
            <person name="Bjorkroth J."/>
        </authorList>
    </citation>
    <scope>NUCLEOTIDE SEQUENCE</scope>
    <source>
        <strain evidence="6">A.21.4</strain>
    </source>
</reference>
<dbReference type="Gene3D" id="1.10.10.10">
    <property type="entry name" value="Winged helix-like DNA-binding domain superfamily/Winged helix DNA-binding domain"/>
    <property type="match status" value="1"/>
</dbReference>
<dbReference type="SMART" id="SM00347">
    <property type="entry name" value="HTH_MARR"/>
    <property type="match status" value="1"/>
</dbReference>
<keyword evidence="7" id="KW-1185">Reference proteome</keyword>
<evidence type="ECO:0000256" key="1">
    <source>
        <dbReference type="ARBA" id="ARBA00023015"/>
    </source>
</evidence>
<evidence type="ECO:0000259" key="4">
    <source>
        <dbReference type="PROSITE" id="PS50995"/>
    </source>
</evidence>
<dbReference type="Pfam" id="PF01047">
    <property type="entry name" value="MarR"/>
    <property type="match status" value="1"/>
</dbReference>
<dbReference type="Proteomes" id="UP000199271">
    <property type="component" value="Unassembled WGS sequence"/>
</dbReference>
<dbReference type="GeneID" id="34301436"/>
<dbReference type="InterPro" id="IPR036388">
    <property type="entry name" value="WH-like_DNA-bd_sf"/>
</dbReference>
<dbReference type="GO" id="GO:0003677">
    <property type="term" value="F:DNA binding"/>
    <property type="evidence" value="ECO:0007669"/>
    <property type="project" value="UniProtKB-KW"/>
</dbReference>
<dbReference type="CDD" id="cd00090">
    <property type="entry name" value="HTH_ARSR"/>
    <property type="match status" value="1"/>
</dbReference>
<organism evidence="6 8">
    <name type="scientific">Leuconostoc gasicomitatum</name>
    <dbReference type="NCBI Taxonomy" id="115778"/>
    <lineage>
        <taxon>Bacteria</taxon>
        <taxon>Bacillati</taxon>
        <taxon>Bacillota</taxon>
        <taxon>Bacilli</taxon>
        <taxon>Lactobacillales</taxon>
        <taxon>Lactobacillaceae</taxon>
        <taxon>Leuconostoc</taxon>
        <taxon>Leuconostoc gelidum group</taxon>
    </lineage>
</organism>
<reference evidence="5 7" key="1">
    <citation type="submission" date="2015-12" db="EMBL/GenBank/DDBJ databases">
        <authorList>
            <person name="Andreevskaya M."/>
        </authorList>
    </citation>
    <scope>NUCLEOTIDE SEQUENCE [LARGE SCALE GENOMIC DNA]</scope>
    <source>
        <strain evidence="5 7">C122c</strain>
    </source>
</reference>
<proteinExistence type="predicted"/>
<dbReference type="PANTHER" id="PTHR42756:SF1">
    <property type="entry name" value="TRANSCRIPTIONAL REPRESSOR OF EMRAB OPERON"/>
    <property type="match status" value="1"/>
</dbReference>
<evidence type="ECO:0000313" key="8">
    <source>
        <dbReference type="Proteomes" id="UP000752647"/>
    </source>
</evidence>
<dbReference type="AlphaFoldDB" id="A0A9Q3SXR8"/>
<dbReference type="GO" id="GO:0003700">
    <property type="term" value="F:DNA-binding transcription factor activity"/>
    <property type="evidence" value="ECO:0007669"/>
    <property type="project" value="InterPro"/>
</dbReference>